<proteinExistence type="predicted"/>
<dbReference type="Proteomes" id="UP000275385">
    <property type="component" value="Unassembled WGS sequence"/>
</dbReference>
<sequence length="288" mass="32491">MSPARIQNSPWSIAGFSIDPADIGDRVRRVLMKKYEHTAVRGGMKAKIVSNLAILFHYVHFFRALAAHEQDVLVFAAVDLKMDYKVLNDVYHEYRQARRDFEAGMNDGIPDGADEVDSVLCSVVDRVITMRRGREMIDEELQAKSNVLREEWKVIMADFNKERDNKTPFSHALNNLLLDIIKTVEEERQDKSSIHTGNGCEEENTSDMFLVSSGIGRHDDAHNAIDTIDDATLGALAVQVVKEVGRRCDARRQDPAISSGKRLWYWIGVVLAERFLNWAATGASVETL</sequence>
<protein>
    <submittedName>
        <fullName evidence="1">Uncharacterized protein</fullName>
    </submittedName>
</protein>
<keyword evidence="2" id="KW-1185">Reference proteome</keyword>
<organism evidence="1 2">
    <name type="scientific">Coniochaeta pulveracea</name>
    <dbReference type="NCBI Taxonomy" id="177199"/>
    <lineage>
        <taxon>Eukaryota</taxon>
        <taxon>Fungi</taxon>
        <taxon>Dikarya</taxon>
        <taxon>Ascomycota</taxon>
        <taxon>Pezizomycotina</taxon>
        <taxon>Sordariomycetes</taxon>
        <taxon>Sordariomycetidae</taxon>
        <taxon>Coniochaetales</taxon>
        <taxon>Coniochaetaceae</taxon>
        <taxon>Coniochaeta</taxon>
    </lineage>
</organism>
<dbReference type="EMBL" id="QVQW01000008">
    <property type="protein sequence ID" value="RKU47555.1"/>
    <property type="molecule type" value="Genomic_DNA"/>
</dbReference>
<dbReference type="AlphaFoldDB" id="A0A420YI82"/>
<reference evidence="1 2" key="1">
    <citation type="submission" date="2018-08" db="EMBL/GenBank/DDBJ databases">
        <title>Draft genome of the lignicolous fungus Coniochaeta pulveracea.</title>
        <authorList>
            <person name="Borstlap C.J."/>
            <person name="De Witt R.N."/>
            <person name="Botha A."/>
            <person name="Volschenk H."/>
        </authorList>
    </citation>
    <scope>NUCLEOTIDE SEQUENCE [LARGE SCALE GENOMIC DNA]</scope>
    <source>
        <strain evidence="1 2">CAB683</strain>
    </source>
</reference>
<name>A0A420YI82_9PEZI</name>
<evidence type="ECO:0000313" key="2">
    <source>
        <dbReference type="Proteomes" id="UP000275385"/>
    </source>
</evidence>
<evidence type="ECO:0000313" key="1">
    <source>
        <dbReference type="EMBL" id="RKU47555.1"/>
    </source>
</evidence>
<accession>A0A420YI82</accession>
<gene>
    <name evidence="1" type="ORF">DL546_006628</name>
</gene>
<comment type="caution">
    <text evidence="1">The sequence shown here is derived from an EMBL/GenBank/DDBJ whole genome shotgun (WGS) entry which is preliminary data.</text>
</comment>